<accession>A0AAD4VFM9</accession>
<evidence type="ECO:0000313" key="4">
    <source>
        <dbReference type="Proteomes" id="UP001054821"/>
    </source>
</evidence>
<keyword evidence="1" id="KW-1133">Transmembrane helix</keyword>
<dbReference type="EMBL" id="JAJFAZ020000006">
    <property type="protein sequence ID" value="KAI5324239.1"/>
    <property type="molecule type" value="Genomic_DNA"/>
</dbReference>
<dbReference type="GO" id="GO:0015074">
    <property type="term" value="P:DNA integration"/>
    <property type="evidence" value="ECO:0007669"/>
    <property type="project" value="InterPro"/>
</dbReference>
<reference evidence="3 4" key="1">
    <citation type="journal article" date="2022" name="G3 (Bethesda)">
        <title>Whole-genome sequence and methylome profiling of the almond [Prunus dulcis (Mill.) D.A. Webb] cultivar 'Nonpareil'.</title>
        <authorList>
            <person name="D'Amico-Willman K.M."/>
            <person name="Ouma W.Z."/>
            <person name="Meulia T."/>
            <person name="Sideli G.M."/>
            <person name="Gradziel T.M."/>
            <person name="Fresnedo-Ramirez J."/>
        </authorList>
    </citation>
    <scope>NUCLEOTIDE SEQUENCE [LARGE SCALE GENOMIC DNA]</scope>
    <source>
        <strain evidence="3">Clone GOH B32 T37-40</strain>
    </source>
</reference>
<dbReference type="InterPro" id="IPR013103">
    <property type="entry name" value="RVT_2"/>
</dbReference>
<dbReference type="PANTHER" id="PTHR34222">
    <property type="entry name" value="GAG_PRE-INTEGRS DOMAIN-CONTAINING PROTEIN"/>
    <property type="match status" value="1"/>
</dbReference>
<dbReference type="InterPro" id="IPR001584">
    <property type="entry name" value="Integrase_cat-core"/>
</dbReference>
<gene>
    <name evidence="3" type="ORF">L3X38_033312</name>
</gene>
<dbReference type="InterPro" id="IPR012337">
    <property type="entry name" value="RNaseH-like_sf"/>
</dbReference>
<organism evidence="3 4">
    <name type="scientific">Prunus dulcis</name>
    <name type="common">Almond</name>
    <name type="synonym">Amygdalus dulcis</name>
    <dbReference type="NCBI Taxonomy" id="3755"/>
    <lineage>
        <taxon>Eukaryota</taxon>
        <taxon>Viridiplantae</taxon>
        <taxon>Streptophyta</taxon>
        <taxon>Embryophyta</taxon>
        <taxon>Tracheophyta</taxon>
        <taxon>Spermatophyta</taxon>
        <taxon>Magnoliopsida</taxon>
        <taxon>eudicotyledons</taxon>
        <taxon>Gunneridae</taxon>
        <taxon>Pentapetalae</taxon>
        <taxon>rosids</taxon>
        <taxon>fabids</taxon>
        <taxon>Rosales</taxon>
        <taxon>Rosaceae</taxon>
        <taxon>Amygdaloideae</taxon>
        <taxon>Amygdaleae</taxon>
        <taxon>Prunus</taxon>
    </lineage>
</organism>
<dbReference type="AlphaFoldDB" id="A0AAD4VFM9"/>
<dbReference type="PROSITE" id="PS50994">
    <property type="entry name" value="INTEGRASE"/>
    <property type="match status" value="1"/>
</dbReference>
<name>A0AAD4VFM9_PRUDU</name>
<protein>
    <recommendedName>
        <fullName evidence="2">Integrase catalytic domain-containing protein</fullName>
    </recommendedName>
</protein>
<dbReference type="Pfam" id="PF07727">
    <property type="entry name" value="RVT_2"/>
    <property type="match status" value="1"/>
</dbReference>
<dbReference type="SUPFAM" id="SSF53098">
    <property type="entry name" value="Ribonuclease H-like"/>
    <property type="match status" value="1"/>
</dbReference>
<dbReference type="Gene3D" id="3.30.420.10">
    <property type="entry name" value="Ribonuclease H-like superfamily/Ribonuclease H"/>
    <property type="match status" value="1"/>
</dbReference>
<evidence type="ECO:0000259" key="2">
    <source>
        <dbReference type="PROSITE" id="PS50994"/>
    </source>
</evidence>
<dbReference type="InterPro" id="IPR036397">
    <property type="entry name" value="RNaseH_sf"/>
</dbReference>
<sequence length="436" mass="48798">MKCADDMKTFQAGLMADRVYDFLASLDDTYDKVRSDILWSDKVSSFSAYRAGSSAVPPHRLTSAEKDKLKCDHCGEKRHTIDTCWALHGVPDWKKERSRSKREQLDSKAHVAVAPTSVADITTGHGHLTTTPHSTLTRPQALQHLCLHRISKLGRFLVMVLNRRGFIIWMMWQLVRFFVLIAPKLLRFAGFGCYIADLVMHPLDIYGVLQETTCPQTPQQNGVAESKNGQILAAAGAPLLGASVPKQLWMDVVTCAVYLLNRLPSRILDIQTPMQDEMFFFDTSERVLQGETSSEGHNWLDLQGGVVLDSLIQREEPTEPAELATPAKPATLAELAILTDVTTVIEPIAPHEASLIVPDQAPLDIPEMNIVRVLLSLAVNLDWTLRQFDVKNAFLHDELEEEVYMSLPPGYRVISETGNVCKFKKALYRLKQSPRA</sequence>
<dbReference type="GO" id="GO:0003676">
    <property type="term" value="F:nucleic acid binding"/>
    <property type="evidence" value="ECO:0007669"/>
    <property type="project" value="InterPro"/>
</dbReference>
<evidence type="ECO:0000313" key="3">
    <source>
        <dbReference type="EMBL" id="KAI5324239.1"/>
    </source>
</evidence>
<dbReference type="Proteomes" id="UP001054821">
    <property type="component" value="Chromosome 6"/>
</dbReference>
<dbReference type="PANTHER" id="PTHR34222:SF79">
    <property type="entry name" value="RETROVIRUS-RELATED POL POLYPROTEIN FROM TRANSPOSON TNT 1-94"/>
    <property type="match status" value="1"/>
</dbReference>
<proteinExistence type="predicted"/>
<keyword evidence="1" id="KW-0472">Membrane</keyword>
<evidence type="ECO:0000256" key="1">
    <source>
        <dbReference type="SAM" id="Phobius"/>
    </source>
</evidence>
<keyword evidence="1" id="KW-0812">Transmembrane</keyword>
<feature type="transmembrane region" description="Helical" evidence="1">
    <location>
        <begin position="166"/>
        <end position="186"/>
    </location>
</feature>
<comment type="caution">
    <text evidence="3">The sequence shown here is derived from an EMBL/GenBank/DDBJ whole genome shotgun (WGS) entry which is preliminary data.</text>
</comment>
<keyword evidence="4" id="KW-1185">Reference proteome</keyword>
<feature type="domain" description="Integrase catalytic" evidence="2">
    <location>
        <begin position="111"/>
        <end position="281"/>
    </location>
</feature>